<dbReference type="Gene3D" id="1.10.3720.10">
    <property type="entry name" value="MetI-like"/>
    <property type="match status" value="1"/>
</dbReference>
<dbReference type="AlphaFoldDB" id="A0A1X6ZT07"/>
<name>A0A1X6ZT07_9RHOB</name>
<evidence type="ECO:0000259" key="6">
    <source>
        <dbReference type="PROSITE" id="PS50928"/>
    </source>
</evidence>
<dbReference type="PROSITE" id="PS50928">
    <property type="entry name" value="ABC_TM1"/>
    <property type="match status" value="1"/>
</dbReference>
<evidence type="ECO:0000313" key="7">
    <source>
        <dbReference type="EMBL" id="SLN60850.1"/>
    </source>
</evidence>
<feature type="domain" description="ABC transmembrane type-1" evidence="6">
    <location>
        <begin position="33"/>
        <end position="229"/>
    </location>
</feature>
<gene>
    <name evidence="7" type="primary">cysW_2</name>
    <name evidence="7" type="ORF">ROJ8625_03089</name>
</gene>
<dbReference type="GO" id="GO:0005886">
    <property type="term" value="C:plasma membrane"/>
    <property type="evidence" value="ECO:0007669"/>
    <property type="project" value="UniProtKB-SubCell"/>
</dbReference>
<reference evidence="7 8" key="1">
    <citation type="submission" date="2017-03" db="EMBL/GenBank/DDBJ databases">
        <authorList>
            <person name="Afonso C.L."/>
            <person name="Miller P.J."/>
            <person name="Scott M.A."/>
            <person name="Spackman E."/>
            <person name="Goraichik I."/>
            <person name="Dimitrov K.M."/>
            <person name="Suarez D.L."/>
            <person name="Swayne D.E."/>
        </authorList>
    </citation>
    <scope>NUCLEOTIDE SEQUENCE [LARGE SCALE GENOMIC DNA]</scope>
    <source>
        <strain evidence="7 8">CECT 8625</strain>
    </source>
</reference>
<comment type="subcellular location">
    <subcellularLocation>
        <location evidence="1">Cell membrane</location>
        <topology evidence="1">Multi-pass membrane protein</topology>
    </subcellularLocation>
</comment>
<dbReference type="InterPro" id="IPR000515">
    <property type="entry name" value="MetI-like"/>
</dbReference>
<dbReference type="NCBIfam" id="NF038017">
    <property type="entry name" value="ABC_perm1"/>
    <property type="match status" value="1"/>
</dbReference>
<feature type="transmembrane region" description="Helical" evidence="5">
    <location>
        <begin position="206"/>
        <end position="229"/>
    </location>
</feature>
<dbReference type="PANTHER" id="PTHR43632">
    <property type="entry name" value="PERMEASE COMPONENT OF TUNGSTATE ABC TRANSPORTER"/>
    <property type="match status" value="1"/>
</dbReference>
<keyword evidence="8" id="KW-1185">Reference proteome</keyword>
<sequence length="242" mass="25034">MREATESLQDIAEALRLAVSLVLSGDADLVEIVVLSLRVSLTATAVACAIGLPLGALVAVARFPGRGTALVVMNALMGLPPVVVGLIVYLHLSRAGPLGFLGLLYTPTAMIVAQTILIAPIVAALSRQVLEDLHDEYAAQFRSLCLTRAQVVGALLWDGRYALMTVALAGFGRAVAEVGAVMIVGGNIDHLTRVMTTAIALETSKGALPMALALGIVLMALALGVNAAVHGLRASAVRHAYV</sequence>
<dbReference type="InterPro" id="IPR035906">
    <property type="entry name" value="MetI-like_sf"/>
</dbReference>
<evidence type="ECO:0000256" key="4">
    <source>
        <dbReference type="ARBA" id="ARBA00023136"/>
    </source>
</evidence>
<dbReference type="GO" id="GO:0055085">
    <property type="term" value="P:transmembrane transport"/>
    <property type="evidence" value="ECO:0007669"/>
    <property type="project" value="InterPro"/>
</dbReference>
<keyword evidence="2 5" id="KW-0812">Transmembrane</keyword>
<organism evidence="7 8">
    <name type="scientific">Roseivivax jejudonensis</name>
    <dbReference type="NCBI Taxonomy" id="1529041"/>
    <lineage>
        <taxon>Bacteria</taxon>
        <taxon>Pseudomonadati</taxon>
        <taxon>Pseudomonadota</taxon>
        <taxon>Alphaproteobacteria</taxon>
        <taxon>Rhodobacterales</taxon>
        <taxon>Roseobacteraceae</taxon>
        <taxon>Roseivivax</taxon>
    </lineage>
</organism>
<evidence type="ECO:0000256" key="2">
    <source>
        <dbReference type="ARBA" id="ARBA00022692"/>
    </source>
</evidence>
<evidence type="ECO:0000256" key="5">
    <source>
        <dbReference type="SAM" id="Phobius"/>
    </source>
</evidence>
<feature type="transmembrane region" description="Helical" evidence="5">
    <location>
        <begin position="68"/>
        <end position="92"/>
    </location>
</feature>
<dbReference type="Proteomes" id="UP000193570">
    <property type="component" value="Unassembled WGS sequence"/>
</dbReference>
<dbReference type="InterPro" id="IPR049783">
    <property type="entry name" value="ABC_perm_TupB-like"/>
</dbReference>
<feature type="transmembrane region" description="Helical" evidence="5">
    <location>
        <begin position="161"/>
        <end position="186"/>
    </location>
</feature>
<feature type="transmembrane region" description="Helical" evidence="5">
    <location>
        <begin position="39"/>
        <end position="61"/>
    </location>
</feature>
<dbReference type="CDD" id="cd06261">
    <property type="entry name" value="TM_PBP2"/>
    <property type="match status" value="1"/>
</dbReference>
<evidence type="ECO:0000313" key="8">
    <source>
        <dbReference type="Proteomes" id="UP000193570"/>
    </source>
</evidence>
<proteinExistence type="predicted"/>
<dbReference type="PANTHER" id="PTHR43632:SF1">
    <property type="entry name" value="PERMEASE COMPONENT OF TUNGSTATE ABC TRANSPORTER"/>
    <property type="match status" value="1"/>
</dbReference>
<protein>
    <submittedName>
        <fullName evidence="7">Sulfate transport system permease protein CysW</fullName>
    </submittedName>
</protein>
<evidence type="ECO:0000256" key="3">
    <source>
        <dbReference type="ARBA" id="ARBA00022989"/>
    </source>
</evidence>
<dbReference type="SUPFAM" id="SSF161098">
    <property type="entry name" value="MetI-like"/>
    <property type="match status" value="1"/>
</dbReference>
<keyword evidence="3 5" id="KW-1133">Transmembrane helix</keyword>
<accession>A0A1X6ZT07</accession>
<feature type="transmembrane region" description="Helical" evidence="5">
    <location>
        <begin position="104"/>
        <end position="125"/>
    </location>
</feature>
<dbReference type="EMBL" id="FWFK01000005">
    <property type="protein sequence ID" value="SLN60850.1"/>
    <property type="molecule type" value="Genomic_DNA"/>
</dbReference>
<keyword evidence="4 5" id="KW-0472">Membrane</keyword>
<evidence type="ECO:0000256" key="1">
    <source>
        <dbReference type="ARBA" id="ARBA00004651"/>
    </source>
</evidence>